<gene>
    <name evidence="3" type="ORF">BCV69DRAFT_284142</name>
</gene>
<feature type="compositionally biased region" description="Low complexity" evidence="1">
    <location>
        <begin position="1"/>
        <end position="21"/>
    </location>
</feature>
<sequence length="681" mass="73936">MPTATSSFNGSNSAAAAASSGQPHIRATKKTKRSHPASSSSAFASTSSLSLSHPHPLNIKPAGNALLASGPPSRYLTLGSLAILSDDLITHVITAYSNILTPSDLCALSAVSSAWRAFANQEGVWRNTFIERHGGIMKPEIGWRGSWKMTCLAHLAEQQGKAFPPSSRLASIRPSNPFYSDSLYLPHRLSLLPLSKYLPTGSAGSNPSTAIPRIPASSSLADFHARYPALNKPVIIEAPEESSIAGLGTSTEGLKDKYSSRWVRAEAIRTTVSVYAQYSHCCEKQQSAIARADGDEDVARVAEVRYDPMTVPDESPFYLFDSEIPSQMAADGLWTVPQQILQCPSSPYQIQRSSPESAQRQQVEADLFSLLSSSRPDYRWLIAGPTRSGSGWHKDPNYTSAWNTPLSGRKLWLMLPPHVAPPGVYVSEDGAEVTAPVSLIEWLDDFYVETKRLHGPPSSSSSARGGIGGGGDGQLLEGICGPGETVYVPSGWWHLVVNLEESVALTQNFVSLAELPEVLFFMKHKPEQVSGFKFSKTSSEGREEGSQQQQVGQEEEDQEEDEDEVEGDADPRRGLYDVFLGKLKVYDEELATWALQKLAVIEEREKATLEAARREREAGAADGSIKRKRKTDEEEGGLTWWDKLKAGEGNAGAEAGEQDKTAGGATFAMGLAEDELEDVPW</sequence>
<dbReference type="SUPFAM" id="SSF81383">
    <property type="entry name" value="F-box domain"/>
    <property type="match status" value="1"/>
</dbReference>
<dbReference type="SUPFAM" id="SSF51197">
    <property type="entry name" value="Clavaminate synthase-like"/>
    <property type="match status" value="1"/>
</dbReference>
<keyword evidence="4" id="KW-1185">Reference proteome</keyword>
<protein>
    <submittedName>
        <fullName evidence="3">Clavaminate synthase-like protein</fullName>
    </submittedName>
</protein>
<dbReference type="PROSITE" id="PS51184">
    <property type="entry name" value="JMJC"/>
    <property type="match status" value="1"/>
</dbReference>
<dbReference type="PANTHER" id="PTHR12480">
    <property type="entry name" value="ARGININE DEMETHYLASE AND LYSYL-HYDROXYLASE JMJD"/>
    <property type="match status" value="1"/>
</dbReference>
<feature type="region of interest" description="Disordered" evidence="1">
    <location>
        <begin position="532"/>
        <end position="571"/>
    </location>
</feature>
<feature type="compositionally biased region" description="Acidic residues" evidence="1">
    <location>
        <begin position="672"/>
        <end position="681"/>
    </location>
</feature>
<feature type="compositionally biased region" description="Low complexity" evidence="1">
    <location>
        <begin position="36"/>
        <end position="47"/>
    </location>
</feature>
<evidence type="ECO:0000259" key="2">
    <source>
        <dbReference type="PROSITE" id="PS51184"/>
    </source>
</evidence>
<dbReference type="Proteomes" id="UP000245942">
    <property type="component" value="Unassembled WGS sequence"/>
</dbReference>
<feature type="compositionally biased region" description="Acidic residues" evidence="1">
    <location>
        <begin position="553"/>
        <end position="568"/>
    </location>
</feature>
<name>A0A316U2E4_9BASI</name>
<dbReference type="EMBL" id="KZ819331">
    <property type="protein sequence ID" value="PWN19516.1"/>
    <property type="molecule type" value="Genomic_DNA"/>
</dbReference>
<dbReference type="SMART" id="SM00558">
    <property type="entry name" value="JmjC"/>
    <property type="match status" value="1"/>
</dbReference>
<dbReference type="Pfam" id="PF13621">
    <property type="entry name" value="Cupin_8"/>
    <property type="match status" value="1"/>
</dbReference>
<feature type="region of interest" description="Disordered" evidence="1">
    <location>
        <begin position="1"/>
        <end position="47"/>
    </location>
</feature>
<proteinExistence type="predicted"/>
<dbReference type="AlphaFoldDB" id="A0A316U2E4"/>
<dbReference type="InterPro" id="IPR003347">
    <property type="entry name" value="JmjC_dom"/>
</dbReference>
<dbReference type="RefSeq" id="XP_025346676.1">
    <property type="nucleotide sequence ID" value="XM_025492939.1"/>
</dbReference>
<dbReference type="InterPro" id="IPR041667">
    <property type="entry name" value="Cupin_8"/>
</dbReference>
<dbReference type="Pfam" id="PF12937">
    <property type="entry name" value="F-box-like"/>
    <property type="match status" value="1"/>
</dbReference>
<dbReference type="CDD" id="cd09917">
    <property type="entry name" value="F-box_SF"/>
    <property type="match status" value="1"/>
</dbReference>
<dbReference type="Gene3D" id="2.60.120.650">
    <property type="entry name" value="Cupin"/>
    <property type="match status" value="1"/>
</dbReference>
<evidence type="ECO:0000313" key="4">
    <source>
        <dbReference type="Proteomes" id="UP000245942"/>
    </source>
</evidence>
<dbReference type="Gene3D" id="1.20.1280.50">
    <property type="match status" value="1"/>
</dbReference>
<dbReference type="GO" id="GO:0005634">
    <property type="term" value="C:nucleus"/>
    <property type="evidence" value="ECO:0007669"/>
    <property type="project" value="TreeGrafter"/>
</dbReference>
<feature type="region of interest" description="Disordered" evidence="1">
    <location>
        <begin position="612"/>
        <end position="681"/>
    </location>
</feature>
<dbReference type="InterPro" id="IPR001810">
    <property type="entry name" value="F-box_dom"/>
</dbReference>
<organism evidence="3 4">
    <name type="scientific">Pseudomicrostroma glucosiphilum</name>
    <dbReference type="NCBI Taxonomy" id="1684307"/>
    <lineage>
        <taxon>Eukaryota</taxon>
        <taxon>Fungi</taxon>
        <taxon>Dikarya</taxon>
        <taxon>Basidiomycota</taxon>
        <taxon>Ustilaginomycotina</taxon>
        <taxon>Exobasidiomycetes</taxon>
        <taxon>Microstromatales</taxon>
        <taxon>Microstromatales incertae sedis</taxon>
        <taxon>Pseudomicrostroma</taxon>
    </lineage>
</organism>
<reference evidence="3 4" key="1">
    <citation type="journal article" date="2018" name="Mol. Biol. Evol.">
        <title>Broad Genomic Sampling Reveals a Smut Pathogenic Ancestry of the Fungal Clade Ustilaginomycotina.</title>
        <authorList>
            <person name="Kijpornyongpan T."/>
            <person name="Mondo S.J."/>
            <person name="Barry K."/>
            <person name="Sandor L."/>
            <person name="Lee J."/>
            <person name="Lipzen A."/>
            <person name="Pangilinan J."/>
            <person name="LaButti K."/>
            <person name="Hainaut M."/>
            <person name="Henrissat B."/>
            <person name="Grigoriev I.V."/>
            <person name="Spatafora J.W."/>
            <person name="Aime M.C."/>
        </authorList>
    </citation>
    <scope>NUCLEOTIDE SEQUENCE [LARGE SCALE GENOMIC DNA]</scope>
    <source>
        <strain evidence="3 4">MCA 4718</strain>
    </source>
</reference>
<dbReference type="PANTHER" id="PTHR12480:SF21">
    <property type="entry name" value="JMJC DOMAIN-CONTAINING PROTEIN 8"/>
    <property type="match status" value="1"/>
</dbReference>
<evidence type="ECO:0000256" key="1">
    <source>
        <dbReference type="SAM" id="MobiDB-lite"/>
    </source>
</evidence>
<accession>A0A316U2E4</accession>
<dbReference type="GeneID" id="37014673"/>
<dbReference type="GO" id="GO:0000987">
    <property type="term" value="F:cis-regulatory region sequence-specific DNA binding"/>
    <property type="evidence" value="ECO:0007669"/>
    <property type="project" value="TreeGrafter"/>
</dbReference>
<evidence type="ECO:0000313" key="3">
    <source>
        <dbReference type="EMBL" id="PWN19516.1"/>
    </source>
</evidence>
<feature type="domain" description="JmjC" evidence="2">
    <location>
        <begin position="343"/>
        <end position="526"/>
    </location>
</feature>
<dbReference type="STRING" id="1684307.A0A316U2E4"/>
<dbReference type="OrthoDB" id="424465at2759"/>
<dbReference type="InterPro" id="IPR050910">
    <property type="entry name" value="JMJD6_ArgDemeth/LysHydrox"/>
</dbReference>
<dbReference type="InterPro" id="IPR036047">
    <property type="entry name" value="F-box-like_dom_sf"/>
</dbReference>
<feature type="compositionally biased region" description="Basic residues" evidence="1">
    <location>
        <begin position="26"/>
        <end position="35"/>
    </location>
</feature>